<keyword evidence="2 11" id="KW-1003">Cell membrane</keyword>
<dbReference type="NCBIfam" id="TIGR00681">
    <property type="entry name" value="kdpC"/>
    <property type="match status" value="1"/>
</dbReference>
<keyword evidence="10 11" id="KW-0472">Membrane</keyword>
<evidence type="ECO:0000256" key="1">
    <source>
        <dbReference type="ARBA" id="ARBA00022448"/>
    </source>
</evidence>
<evidence type="ECO:0000256" key="4">
    <source>
        <dbReference type="ARBA" id="ARBA00022692"/>
    </source>
</evidence>
<sequence>MTPTLEAPATPARADVPLWRPALTLFVVLSLVTGLAYPLLVTGLAQTLFPREANGSLVERDGQVVGSALIGQQFSDAGHFWVRPSATAPMANNAANSAGSNLAPTAPALVEAVQARVLALRAADPGNTAPVPVDLVTTSASGLDPHISRAAADYQVARVARVRGLPLATVQSLVEQHAEGRWLGLIGEARVNVLALNLALADTYGAAR</sequence>
<evidence type="ECO:0000313" key="13">
    <source>
        <dbReference type="Proteomes" id="UP001606301"/>
    </source>
</evidence>
<keyword evidence="9 11" id="KW-0406">Ion transport</keyword>
<evidence type="ECO:0000313" key="12">
    <source>
        <dbReference type="EMBL" id="MFG6439547.1"/>
    </source>
</evidence>
<dbReference type="Pfam" id="PF02669">
    <property type="entry name" value="KdpC"/>
    <property type="match status" value="1"/>
</dbReference>
<evidence type="ECO:0000256" key="11">
    <source>
        <dbReference type="HAMAP-Rule" id="MF_00276"/>
    </source>
</evidence>
<evidence type="ECO:0000256" key="9">
    <source>
        <dbReference type="ARBA" id="ARBA00023065"/>
    </source>
</evidence>
<dbReference type="PIRSF" id="PIRSF001296">
    <property type="entry name" value="K_ATPase_KdpC"/>
    <property type="match status" value="1"/>
</dbReference>
<dbReference type="NCBIfam" id="NF001454">
    <property type="entry name" value="PRK00315.1"/>
    <property type="match status" value="1"/>
</dbReference>
<keyword evidence="3 11" id="KW-0633">Potassium transport</keyword>
<comment type="subcellular location">
    <subcellularLocation>
        <location evidence="11">Cell membrane</location>
        <topology evidence="11">Single-pass membrane protein</topology>
    </subcellularLocation>
</comment>
<name>A0ABW7FF00_9BURK</name>
<comment type="similarity">
    <text evidence="11">Belongs to the KdpC family.</text>
</comment>
<dbReference type="HAMAP" id="MF_00276">
    <property type="entry name" value="KdpC"/>
    <property type="match status" value="1"/>
</dbReference>
<dbReference type="Proteomes" id="UP001606301">
    <property type="component" value="Unassembled WGS sequence"/>
</dbReference>
<keyword evidence="13" id="KW-1185">Reference proteome</keyword>
<keyword evidence="8 11" id="KW-1133">Transmembrane helix</keyword>
<keyword evidence="5 11" id="KW-0547">Nucleotide-binding</keyword>
<protein>
    <recommendedName>
        <fullName evidence="11">Potassium-transporting ATPase KdpC subunit</fullName>
    </recommendedName>
    <alternativeName>
        <fullName evidence="11">ATP phosphohydrolase [potassium-transporting] C chain</fullName>
    </alternativeName>
    <alternativeName>
        <fullName evidence="11">Potassium-binding and translocating subunit C</fullName>
    </alternativeName>
    <alternativeName>
        <fullName evidence="11">Potassium-translocating ATPase C chain</fullName>
    </alternativeName>
</protein>
<evidence type="ECO:0000256" key="7">
    <source>
        <dbReference type="ARBA" id="ARBA00022958"/>
    </source>
</evidence>
<evidence type="ECO:0000256" key="2">
    <source>
        <dbReference type="ARBA" id="ARBA00022475"/>
    </source>
</evidence>
<evidence type="ECO:0000256" key="6">
    <source>
        <dbReference type="ARBA" id="ARBA00022840"/>
    </source>
</evidence>
<organism evidence="12 13">
    <name type="scientific">Pelomonas margarita</name>
    <dbReference type="NCBI Taxonomy" id="3299031"/>
    <lineage>
        <taxon>Bacteria</taxon>
        <taxon>Pseudomonadati</taxon>
        <taxon>Pseudomonadota</taxon>
        <taxon>Betaproteobacteria</taxon>
        <taxon>Burkholderiales</taxon>
        <taxon>Sphaerotilaceae</taxon>
        <taxon>Roseateles</taxon>
    </lineage>
</organism>
<dbReference type="PANTHER" id="PTHR30042">
    <property type="entry name" value="POTASSIUM-TRANSPORTING ATPASE C CHAIN"/>
    <property type="match status" value="1"/>
</dbReference>
<evidence type="ECO:0000256" key="5">
    <source>
        <dbReference type="ARBA" id="ARBA00022741"/>
    </source>
</evidence>
<comment type="subunit">
    <text evidence="11">The system is composed of three essential subunits: KdpA, KdpB and KdpC.</text>
</comment>
<accession>A0ABW7FF00</accession>
<evidence type="ECO:0000256" key="3">
    <source>
        <dbReference type="ARBA" id="ARBA00022538"/>
    </source>
</evidence>
<dbReference type="RefSeq" id="WP_394394979.1">
    <property type="nucleotide sequence ID" value="NZ_JBIGHW010000001.1"/>
</dbReference>
<keyword evidence="6 11" id="KW-0067">ATP-binding</keyword>
<reference evidence="12 13" key="1">
    <citation type="submission" date="2024-08" db="EMBL/GenBank/DDBJ databases">
        <authorList>
            <person name="Lu H."/>
        </authorList>
    </citation>
    <scope>NUCLEOTIDE SEQUENCE [LARGE SCALE GENOMIC DNA]</scope>
    <source>
        <strain evidence="12 13">LKC17W</strain>
    </source>
</reference>
<evidence type="ECO:0000256" key="10">
    <source>
        <dbReference type="ARBA" id="ARBA00023136"/>
    </source>
</evidence>
<dbReference type="InterPro" id="IPR003820">
    <property type="entry name" value="KdpC"/>
</dbReference>
<keyword evidence="1 11" id="KW-0813">Transport</keyword>
<dbReference type="EMBL" id="JBIGHW010000001">
    <property type="protein sequence ID" value="MFG6439547.1"/>
    <property type="molecule type" value="Genomic_DNA"/>
</dbReference>
<comment type="function">
    <text evidence="11">Part of the high-affinity ATP-driven potassium transport (or Kdp) system, which catalyzes the hydrolysis of ATP coupled with the electrogenic transport of potassium into the cytoplasm. This subunit acts as a catalytic chaperone that increases the ATP-binding affinity of the ATP-hydrolyzing subunit KdpB by the formation of a transient KdpB/KdpC/ATP ternary complex.</text>
</comment>
<keyword evidence="4 11" id="KW-0812">Transmembrane</keyword>
<keyword evidence="7 11" id="KW-0630">Potassium</keyword>
<proteinExistence type="inferred from homology"/>
<feature type="transmembrane region" description="Helical" evidence="11">
    <location>
        <begin position="22"/>
        <end position="41"/>
    </location>
</feature>
<dbReference type="PANTHER" id="PTHR30042:SF2">
    <property type="entry name" value="POTASSIUM-TRANSPORTING ATPASE KDPC SUBUNIT"/>
    <property type="match status" value="1"/>
</dbReference>
<gene>
    <name evidence="11 12" type="primary">kdpC</name>
    <name evidence="12" type="ORF">ACG0Z3_02540</name>
</gene>
<evidence type="ECO:0000256" key="8">
    <source>
        <dbReference type="ARBA" id="ARBA00022989"/>
    </source>
</evidence>
<comment type="caution">
    <text evidence="12">The sequence shown here is derived from an EMBL/GenBank/DDBJ whole genome shotgun (WGS) entry which is preliminary data.</text>
</comment>